<keyword evidence="1" id="KW-0645">Protease</keyword>
<evidence type="ECO:0000259" key="3">
    <source>
        <dbReference type="Pfam" id="PF07727"/>
    </source>
</evidence>
<name>A0A2N9H7J7_FAGSY</name>
<evidence type="ECO:0000256" key="2">
    <source>
        <dbReference type="SAM" id="MobiDB-lite"/>
    </source>
</evidence>
<organism evidence="6">
    <name type="scientific">Fagus sylvatica</name>
    <name type="common">Beechnut</name>
    <dbReference type="NCBI Taxonomy" id="28930"/>
    <lineage>
        <taxon>Eukaryota</taxon>
        <taxon>Viridiplantae</taxon>
        <taxon>Streptophyta</taxon>
        <taxon>Embryophyta</taxon>
        <taxon>Tracheophyta</taxon>
        <taxon>Spermatophyta</taxon>
        <taxon>Magnoliopsida</taxon>
        <taxon>eudicotyledons</taxon>
        <taxon>Gunneridae</taxon>
        <taxon>Pentapetalae</taxon>
        <taxon>rosids</taxon>
        <taxon>fabids</taxon>
        <taxon>Fagales</taxon>
        <taxon>Fagaceae</taxon>
        <taxon>Fagus</taxon>
    </lineage>
</organism>
<dbReference type="Pfam" id="PF14223">
    <property type="entry name" value="Retrotran_gag_2"/>
    <property type="match status" value="1"/>
</dbReference>
<dbReference type="PANTHER" id="PTHR47481">
    <property type="match status" value="1"/>
</dbReference>
<dbReference type="SUPFAM" id="SSF56672">
    <property type="entry name" value="DNA/RNA polymerases"/>
    <property type="match status" value="1"/>
</dbReference>
<dbReference type="InterPro" id="IPR054722">
    <property type="entry name" value="PolX-like_BBD"/>
</dbReference>
<evidence type="ECO:0000259" key="5">
    <source>
        <dbReference type="Pfam" id="PF25597"/>
    </source>
</evidence>
<keyword evidence="1" id="KW-0378">Hydrolase</keyword>
<dbReference type="PANTHER" id="PTHR47481:SF31">
    <property type="entry name" value="OS01G0873500 PROTEIN"/>
    <property type="match status" value="1"/>
</dbReference>
<feature type="compositionally biased region" description="Polar residues" evidence="2">
    <location>
        <begin position="204"/>
        <end position="214"/>
    </location>
</feature>
<dbReference type="CDD" id="cd09272">
    <property type="entry name" value="RNase_HI_RT_Ty1"/>
    <property type="match status" value="1"/>
</dbReference>
<feature type="domain" description="Reverse transcriptase Ty1/copia-type" evidence="3">
    <location>
        <begin position="648"/>
        <end position="790"/>
    </location>
</feature>
<feature type="domain" description="Retroviral polymerase SH3-like" evidence="5">
    <location>
        <begin position="425"/>
        <end position="482"/>
    </location>
</feature>
<dbReference type="GO" id="GO:0004190">
    <property type="term" value="F:aspartic-type endopeptidase activity"/>
    <property type="evidence" value="ECO:0007669"/>
    <property type="project" value="UniProtKB-KW"/>
</dbReference>
<dbReference type="InterPro" id="IPR043502">
    <property type="entry name" value="DNA/RNA_pol_sf"/>
</dbReference>
<dbReference type="Pfam" id="PF22936">
    <property type="entry name" value="Pol_BBD"/>
    <property type="match status" value="1"/>
</dbReference>
<proteinExistence type="predicted"/>
<accession>A0A2N9H7J7</accession>
<keyword evidence="1" id="KW-0064">Aspartyl protease</keyword>
<feature type="domain" description="Retrovirus-related Pol polyprotein from transposon TNT 1-94-like beta-barrel" evidence="4">
    <location>
        <begin position="293"/>
        <end position="370"/>
    </location>
</feature>
<dbReference type="EMBL" id="OIVN01003334">
    <property type="protein sequence ID" value="SPD10387.1"/>
    <property type="molecule type" value="Genomic_DNA"/>
</dbReference>
<reference evidence="6" key="1">
    <citation type="submission" date="2018-02" db="EMBL/GenBank/DDBJ databases">
        <authorList>
            <person name="Cohen D.B."/>
            <person name="Kent A.D."/>
        </authorList>
    </citation>
    <scope>NUCLEOTIDE SEQUENCE</scope>
</reference>
<evidence type="ECO:0000313" key="6">
    <source>
        <dbReference type="EMBL" id="SPD10387.1"/>
    </source>
</evidence>
<feature type="compositionally biased region" description="Low complexity" evidence="2">
    <location>
        <begin position="222"/>
        <end position="254"/>
    </location>
</feature>
<sequence length="957" mass="105927">MICSTLSAYALFDIVDGTYPCPDKYNNDSDGILSLQVNPEYLQWYAKDQALISMISATLSQSALSLVIGQKSTKGVWDSLERHYTSLSRSNVLGLKKDLNNIKKNTDSISVYMQKIKECKDKLEAVGVIMEDEELLHIVLDGLPQNFYHFCSVMRTRSDDVSFEQLLVLLTAEEKSLKLNAEATQEPSLLAMLGAGPKYNNNSSIPIPQFNAHSNRGGRGGRSNNYRGRGGRNFNNNNNRGGSTSPSFNSYSANSSPFNNSITANSQRPTCRHPTSKLVAMASSTHNLSSNYWISDTGATDHFTPDLANIQHPTEYTGTDTNTVGNGNTLPITHIDHAQLKASKHLFNLRHTLRVPNMKSNLLSVYKCCKDNNCSFHFDASKFSIHEIPSGKVLYKGLNEAGLYPIHGHPFKHSSNVSQFNSLPLVKPYNKHKLDLRSKECVFLGYASHSKGYLCLDTSNNKLLISRNVVFDENTFPFLTSSPTTPTLDTASLTNSWLSSLLYFTTCCQPSMLGLGPTLESPPSLACPTPTPSLTTLTQLPIPELTQPKPIPTPPVTLSPFASAPISTTLPSSSTTTTLNINPIQTRLKSGITKKKAFHTHTPDYLDTEPPSFTVVSSLSPWVQAMEDEFSALHRQQTWTLVPHDPSQNVGSIDPSKPGYVCKLHKSLYGLKQAPQAWFERFTTHLLSLSFTASIADPSLFVFHSKNAILYLLLYVDDIIITGTSPTLITDLISTLQNTFELKDLGPLHYFLGLQLQYHNSGFTVHQTKYATNLLSLFNMTSCKPSSTPFTSTSRLTPTQGQPLSDPTPFRSLVGALQYLTFTRPDLSFAVNQVSKKQCTVSRSSTEAKYRSLASATAELYWIRMVLCDLGIFLSNTPVLWCDNLSALALASNPVFHARTKHIEVDYHFVCEKAVRRDVAVKFISTSDQLADILTKSLPSPGFTRHRDKLLLSFQPP</sequence>
<protein>
    <submittedName>
        <fullName evidence="6">Uncharacterized protein</fullName>
    </submittedName>
</protein>
<evidence type="ECO:0000259" key="4">
    <source>
        <dbReference type="Pfam" id="PF22936"/>
    </source>
</evidence>
<dbReference type="InterPro" id="IPR057670">
    <property type="entry name" value="SH3_retrovirus"/>
</dbReference>
<dbReference type="AlphaFoldDB" id="A0A2N9H7J7"/>
<dbReference type="Pfam" id="PF25597">
    <property type="entry name" value="SH3_retrovirus"/>
    <property type="match status" value="1"/>
</dbReference>
<evidence type="ECO:0000256" key="1">
    <source>
        <dbReference type="ARBA" id="ARBA00022750"/>
    </source>
</evidence>
<feature type="region of interest" description="Disordered" evidence="2">
    <location>
        <begin position="204"/>
        <end position="254"/>
    </location>
</feature>
<dbReference type="Pfam" id="PF07727">
    <property type="entry name" value="RVT_2"/>
    <property type="match status" value="1"/>
</dbReference>
<dbReference type="InterPro" id="IPR013103">
    <property type="entry name" value="RVT_2"/>
</dbReference>
<gene>
    <name evidence="6" type="ORF">FSB_LOCUS38269</name>
</gene>